<accession>A0A8C0Q3U7</accession>
<dbReference type="InterPro" id="IPR035554">
    <property type="entry name" value="Otoraplin_SH3"/>
</dbReference>
<dbReference type="PANTHER" id="PTHR47146:SF1">
    <property type="entry name" value="OTORAPLIN"/>
    <property type="match status" value="1"/>
</dbReference>
<dbReference type="Proteomes" id="UP000694542">
    <property type="component" value="Chromosome 24"/>
</dbReference>
<feature type="chain" id="PRO_5034326231" evidence="3">
    <location>
        <begin position="21"/>
        <end position="163"/>
    </location>
</feature>
<protein>
    <submittedName>
        <fullName evidence="5">Otoraplin</fullName>
    </submittedName>
</protein>
<dbReference type="InterPro" id="IPR001452">
    <property type="entry name" value="SH3_domain"/>
</dbReference>
<dbReference type="InterPro" id="IPR036028">
    <property type="entry name" value="SH3-like_dom_sf"/>
</dbReference>
<feature type="domain" description="SH3" evidence="4">
    <location>
        <begin position="39"/>
        <end position="111"/>
    </location>
</feature>
<dbReference type="AlphaFoldDB" id="A0A8C0Q3U7"/>
<keyword evidence="3" id="KW-0732">Signal</keyword>
<name>A0A8C0Q3U7_CANLF</name>
<dbReference type="CDD" id="cd11891">
    <property type="entry name" value="MIAL"/>
    <property type="match status" value="1"/>
</dbReference>
<gene>
    <name evidence="5" type="primary">OTOR</name>
</gene>
<reference evidence="5" key="1">
    <citation type="submission" date="2018-10" db="EMBL/GenBank/DDBJ databases">
        <title>De novo assembly of a Great Dane genome.</title>
        <authorList>
            <person name="Kidd J.M."/>
            <person name="Pendleton A.L."/>
            <person name="Shen F."/>
            <person name="Emery S."/>
        </authorList>
    </citation>
    <scope>NUCLEOTIDE SEQUENCE [LARGE SCALE GENOMIC DNA]</scope>
    <source>
        <strain evidence="5">Great Dane</strain>
    </source>
</reference>
<evidence type="ECO:0000313" key="5">
    <source>
        <dbReference type="Ensembl" id="ENSCAFP00040008194.1"/>
    </source>
</evidence>
<evidence type="ECO:0000256" key="1">
    <source>
        <dbReference type="ARBA" id="ARBA00022443"/>
    </source>
</evidence>
<dbReference type="Ensembl" id="ENSCAFT00040009456.1">
    <property type="protein sequence ID" value="ENSCAFP00040008194.1"/>
    <property type="gene ID" value="ENSCAFG00040005029.1"/>
</dbReference>
<keyword evidence="1 2" id="KW-0728">SH3 domain</keyword>
<dbReference type="Gene3D" id="2.30.30.40">
    <property type="entry name" value="SH3 Domains"/>
    <property type="match status" value="1"/>
</dbReference>
<dbReference type="Pfam" id="PF07653">
    <property type="entry name" value="SH3_2"/>
    <property type="match status" value="1"/>
</dbReference>
<dbReference type="InterPro" id="IPR042801">
    <property type="entry name" value="OTOR"/>
</dbReference>
<reference evidence="5" key="2">
    <citation type="submission" date="2025-08" db="UniProtKB">
        <authorList>
            <consortium name="Ensembl"/>
        </authorList>
    </citation>
    <scope>IDENTIFICATION</scope>
</reference>
<dbReference type="SUPFAM" id="SSF50044">
    <property type="entry name" value="SH3-domain"/>
    <property type="match status" value="1"/>
</dbReference>
<proteinExistence type="predicted"/>
<organism evidence="5 6">
    <name type="scientific">Canis lupus familiaris</name>
    <name type="common">Dog</name>
    <name type="synonym">Canis familiaris</name>
    <dbReference type="NCBI Taxonomy" id="9615"/>
    <lineage>
        <taxon>Eukaryota</taxon>
        <taxon>Metazoa</taxon>
        <taxon>Chordata</taxon>
        <taxon>Craniata</taxon>
        <taxon>Vertebrata</taxon>
        <taxon>Euteleostomi</taxon>
        <taxon>Mammalia</taxon>
        <taxon>Eutheria</taxon>
        <taxon>Laurasiatheria</taxon>
        <taxon>Carnivora</taxon>
        <taxon>Caniformia</taxon>
        <taxon>Canidae</taxon>
        <taxon>Canis</taxon>
    </lineage>
</organism>
<evidence type="ECO:0000256" key="3">
    <source>
        <dbReference type="SAM" id="SignalP"/>
    </source>
</evidence>
<evidence type="ECO:0000256" key="2">
    <source>
        <dbReference type="PROSITE-ProRule" id="PRU00192"/>
    </source>
</evidence>
<feature type="signal peptide" evidence="3">
    <location>
        <begin position="1"/>
        <end position="20"/>
    </location>
</feature>
<dbReference type="PANTHER" id="PTHR47146">
    <property type="entry name" value="OTORAPLIN"/>
    <property type="match status" value="1"/>
</dbReference>
<sequence>MARLLLLFLPGLVAICAVCGIFMDKLASKKLCADDECVYTISLARAQEDYNAPDCRFINVKKGQQIYVYSKLVKENGAGEFWAGSVYGDDHEDEMGTVGYFPSSLVEEQHVYQEATKEVPTTVSVSEQARGGLRLWGHAGVNSASCHLQDVWSKPLALQWVLP</sequence>
<dbReference type="PROSITE" id="PS50002">
    <property type="entry name" value="SH3"/>
    <property type="match status" value="1"/>
</dbReference>
<evidence type="ECO:0000259" key="4">
    <source>
        <dbReference type="PROSITE" id="PS50002"/>
    </source>
</evidence>
<evidence type="ECO:0000313" key="6">
    <source>
        <dbReference type="Proteomes" id="UP000694542"/>
    </source>
</evidence>
<dbReference type="OrthoDB" id="6627676at2759"/>
<dbReference type="SMART" id="SM00326">
    <property type="entry name" value="SH3"/>
    <property type="match status" value="1"/>
</dbReference>